<sequence length="111" mass="12752">MNNISEDFFRLGIEFNEKLIGYADLAISKDNTAELGIAIGESTLWGKGLGNNAARCMIDYGLKELGITRFEAETHEKNFRSRKMLEKLRFKEVSRIGYDEYFGTNNQLIQY</sequence>
<accession>A0A0C2RN53</accession>
<keyword evidence="2" id="KW-0808">Transferase</keyword>
<dbReference type="InterPro" id="IPR016181">
    <property type="entry name" value="Acyl_CoA_acyltransferase"/>
</dbReference>
<evidence type="ECO:0000313" key="3">
    <source>
        <dbReference type="Proteomes" id="UP000031972"/>
    </source>
</evidence>
<dbReference type="SUPFAM" id="SSF55729">
    <property type="entry name" value="Acyl-CoA N-acyltransferases (Nat)"/>
    <property type="match status" value="1"/>
</dbReference>
<dbReference type="PANTHER" id="PTHR43415">
    <property type="entry name" value="SPERMIDINE N(1)-ACETYLTRANSFERASE"/>
    <property type="match status" value="1"/>
</dbReference>
<dbReference type="GO" id="GO:0016747">
    <property type="term" value="F:acyltransferase activity, transferring groups other than amino-acyl groups"/>
    <property type="evidence" value="ECO:0007669"/>
    <property type="project" value="InterPro"/>
</dbReference>
<organism evidence="2 3">
    <name type="scientific">Jeotgalibacillus campisalis</name>
    <dbReference type="NCBI Taxonomy" id="220754"/>
    <lineage>
        <taxon>Bacteria</taxon>
        <taxon>Bacillati</taxon>
        <taxon>Bacillota</taxon>
        <taxon>Bacilli</taxon>
        <taxon>Bacillales</taxon>
        <taxon>Caryophanaceae</taxon>
        <taxon>Jeotgalibacillus</taxon>
    </lineage>
</organism>
<dbReference type="AlphaFoldDB" id="A0A0C2RN53"/>
<protein>
    <submittedName>
        <fullName evidence="2">GCN5 family acetyltransferase</fullName>
    </submittedName>
</protein>
<dbReference type="Proteomes" id="UP000031972">
    <property type="component" value="Unassembled WGS sequence"/>
</dbReference>
<gene>
    <name evidence="2" type="ORF">KR50_36120</name>
</gene>
<evidence type="ECO:0000313" key="2">
    <source>
        <dbReference type="EMBL" id="KIL43209.1"/>
    </source>
</evidence>
<dbReference type="Pfam" id="PF13302">
    <property type="entry name" value="Acetyltransf_3"/>
    <property type="match status" value="1"/>
</dbReference>
<evidence type="ECO:0000259" key="1">
    <source>
        <dbReference type="PROSITE" id="PS51186"/>
    </source>
</evidence>
<keyword evidence="3" id="KW-1185">Reference proteome</keyword>
<dbReference type="PATRIC" id="fig|220754.4.peg.3623"/>
<feature type="domain" description="N-acetyltransferase" evidence="1">
    <location>
        <begin position="1"/>
        <end position="111"/>
    </location>
</feature>
<name>A0A0C2RN53_9BACL</name>
<comment type="caution">
    <text evidence="2">The sequence shown here is derived from an EMBL/GenBank/DDBJ whole genome shotgun (WGS) entry which is preliminary data.</text>
</comment>
<proteinExistence type="predicted"/>
<dbReference type="InterPro" id="IPR000182">
    <property type="entry name" value="GNAT_dom"/>
</dbReference>
<dbReference type="PROSITE" id="PS51186">
    <property type="entry name" value="GNAT"/>
    <property type="match status" value="1"/>
</dbReference>
<reference evidence="2 3" key="1">
    <citation type="submission" date="2015-01" db="EMBL/GenBank/DDBJ databases">
        <title>Jeotgalibacillus campisalis genome sequencing.</title>
        <authorList>
            <person name="Goh K.M."/>
            <person name="Chan K.-G."/>
            <person name="Yaakop A.S."/>
            <person name="Ee R."/>
            <person name="Gan H.M."/>
            <person name="Chan C.S."/>
        </authorList>
    </citation>
    <scope>NUCLEOTIDE SEQUENCE [LARGE SCALE GENOMIC DNA]</scope>
    <source>
        <strain evidence="2 3">SF-57</strain>
    </source>
</reference>
<dbReference type="EMBL" id="JXRR01000022">
    <property type="protein sequence ID" value="KIL43209.1"/>
    <property type="molecule type" value="Genomic_DNA"/>
</dbReference>
<dbReference type="PANTHER" id="PTHR43415:SF3">
    <property type="entry name" value="GNAT-FAMILY ACETYLTRANSFERASE"/>
    <property type="match status" value="1"/>
</dbReference>
<dbReference type="Gene3D" id="3.40.630.30">
    <property type="match status" value="1"/>
</dbReference>